<organism evidence="4">
    <name type="scientific">uncultured delta proteobacterium</name>
    <dbReference type="NCBI Taxonomy" id="34034"/>
    <lineage>
        <taxon>Bacteria</taxon>
        <taxon>Deltaproteobacteria</taxon>
        <taxon>environmental samples</taxon>
    </lineage>
</organism>
<dbReference type="PANTHER" id="PTHR22789:SF0">
    <property type="entry name" value="3-OXO-TETRONATE 4-PHOSPHATE DECARBOXYLASE-RELATED"/>
    <property type="match status" value="1"/>
</dbReference>
<accession>A0A212K498</accession>
<dbReference type="InterPro" id="IPR001303">
    <property type="entry name" value="Aldolase_II/adducin_N"/>
</dbReference>
<dbReference type="GO" id="GO:0016832">
    <property type="term" value="F:aldehyde-lyase activity"/>
    <property type="evidence" value="ECO:0007669"/>
    <property type="project" value="TreeGrafter"/>
</dbReference>
<dbReference type="GO" id="GO:0046872">
    <property type="term" value="F:metal ion binding"/>
    <property type="evidence" value="ECO:0007669"/>
    <property type="project" value="UniProtKB-KW"/>
</dbReference>
<evidence type="ECO:0000313" key="4">
    <source>
        <dbReference type="EMBL" id="SBW06541.1"/>
    </source>
</evidence>
<protein>
    <recommendedName>
        <fullName evidence="3">Class II aldolase/adducin N-terminal domain-containing protein</fullName>
    </recommendedName>
</protein>
<evidence type="ECO:0000256" key="2">
    <source>
        <dbReference type="ARBA" id="ARBA00023239"/>
    </source>
</evidence>
<dbReference type="Gene3D" id="3.40.225.10">
    <property type="entry name" value="Class II aldolase/adducin N-terminal domain"/>
    <property type="match status" value="1"/>
</dbReference>
<feature type="domain" description="Class II aldolase/adducin N-terminal" evidence="3">
    <location>
        <begin position="10"/>
        <end position="189"/>
    </location>
</feature>
<dbReference type="SUPFAM" id="SSF53639">
    <property type="entry name" value="AraD/HMP-PK domain-like"/>
    <property type="match status" value="1"/>
</dbReference>
<sequence>MTGPIQSAAEQVLWGCKTLCARGYVLGTAGNVSARVEGEDLFVITPTSLPYDELTAGDLVVVDLEGRVTAGSRAPSVECGLHRRILLARPDARCIVHTHSKFATAVSAMQNVSAVPVIDIETAMYIGGDIAVAPFAPPGSEDLARNAAFSLGDRAGVIMEGHGAIGVGLTMQDAMIAADNVERTCELFCIIRAAGEIKPLPEAPLRELCAWSREKRGVASGRAPD</sequence>
<reference evidence="4" key="1">
    <citation type="submission" date="2016-04" db="EMBL/GenBank/DDBJ databases">
        <authorList>
            <person name="Evans L.H."/>
            <person name="Alamgir A."/>
            <person name="Owens N."/>
            <person name="Weber N.D."/>
            <person name="Virtaneva K."/>
            <person name="Barbian K."/>
            <person name="Babar A."/>
            <person name="Rosenke K."/>
        </authorList>
    </citation>
    <scope>NUCLEOTIDE SEQUENCE</scope>
    <source>
        <strain evidence="4">86</strain>
    </source>
</reference>
<dbReference type="PANTHER" id="PTHR22789">
    <property type="entry name" value="FUCULOSE PHOSPHATE ALDOLASE"/>
    <property type="match status" value="1"/>
</dbReference>
<dbReference type="AlphaFoldDB" id="A0A212K498"/>
<proteinExistence type="predicted"/>
<dbReference type="InterPro" id="IPR036409">
    <property type="entry name" value="Aldolase_II/adducin_N_sf"/>
</dbReference>
<name>A0A212K498_9DELT</name>
<dbReference type="EMBL" id="FLUQ01000002">
    <property type="protein sequence ID" value="SBW06541.1"/>
    <property type="molecule type" value="Genomic_DNA"/>
</dbReference>
<evidence type="ECO:0000259" key="3">
    <source>
        <dbReference type="SMART" id="SM01007"/>
    </source>
</evidence>
<dbReference type="SMART" id="SM01007">
    <property type="entry name" value="Aldolase_II"/>
    <property type="match status" value="1"/>
</dbReference>
<evidence type="ECO:0000256" key="1">
    <source>
        <dbReference type="ARBA" id="ARBA00022723"/>
    </source>
</evidence>
<keyword evidence="1" id="KW-0479">Metal-binding</keyword>
<dbReference type="GO" id="GO:0005829">
    <property type="term" value="C:cytosol"/>
    <property type="evidence" value="ECO:0007669"/>
    <property type="project" value="TreeGrafter"/>
</dbReference>
<keyword evidence="2" id="KW-0456">Lyase</keyword>
<dbReference type="GO" id="GO:0019323">
    <property type="term" value="P:pentose catabolic process"/>
    <property type="evidence" value="ECO:0007669"/>
    <property type="project" value="TreeGrafter"/>
</dbReference>
<dbReference type="InterPro" id="IPR050197">
    <property type="entry name" value="Aldolase_class_II_sugar_metab"/>
</dbReference>
<gene>
    <name evidence="4" type="ORF">KL86DPRO_20678</name>
</gene>
<dbReference type="Pfam" id="PF00596">
    <property type="entry name" value="Aldolase_II"/>
    <property type="match status" value="1"/>
</dbReference>